<evidence type="ECO:0000313" key="2">
    <source>
        <dbReference type="Proteomes" id="UP000030428"/>
    </source>
</evidence>
<evidence type="ECO:0000313" key="1">
    <source>
        <dbReference type="EMBL" id="TGO03041.1"/>
    </source>
</evidence>
<name>A0A4E0R3U7_9GAMM</name>
<organism evidence="1 2">
    <name type="scientific">Candidatus Thiomargarita nelsonii</name>
    <dbReference type="NCBI Taxonomy" id="1003181"/>
    <lineage>
        <taxon>Bacteria</taxon>
        <taxon>Pseudomonadati</taxon>
        <taxon>Pseudomonadota</taxon>
        <taxon>Gammaproteobacteria</taxon>
        <taxon>Thiotrichales</taxon>
        <taxon>Thiotrichaceae</taxon>
        <taxon>Thiomargarita</taxon>
    </lineage>
</organism>
<comment type="caution">
    <text evidence="1">The sequence shown here is derived from an EMBL/GenBank/DDBJ whole genome shotgun (WGS) entry which is preliminary data.</text>
</comment>
<accession>A0A4E0R3U7</accession>
<gene>
    <name evidence="1" type="ORF">PN36_13740</name>
</gene>
<dbReference type="Proteomes" id="UP000030428">
    <property type="component" value="Unassembled WGS sequence"/>
</dbReference>
<reference evidence="1 2" key="1">
    <citation type="journal article" date="2016" name="Front. Microbiol.">
        <title>Single-Cell (Meta-)Genomics of a Dimorphic Candidatus Thiomargarita nelsonii Reveals Genomic Plasticity.</title>
        <authorList>
            <person name="Flood B.E."/>
            <person name="Fliss P."/>
            <person name="Jones D.S."/>
            <person name="Dick G.J."/>
            <person name="Jain S."/>
            <person name="Kaster A.K."/>
            <person name="Winkel M."/>
            <person name="Mussmann M."/>
            <person name="Bailey J."/>
        </authorList>
    </citation>
    <scope>NUCLEOTIDE SEQUENCE [LARGE SCALE GENOMIC DNA]</scope>
    <source>
        <strain evidence="1">Hydrate Ridge</strain>
    </source>
</reference>
<keyword evidence="2" id="KW-1185">Reference proteome</keyword>
<protein>
    <submittedName>
        <fullName evidence="1">Uncharacterized protein</fullName>
    </submittedName>
</protein>
<proteinExistence type="predicted"/>
<dbReference type="EMBL" id="JSZA02000046">
    <property type="protein sequence ID" value="TGO03041.1"/>
    <property type="molecule type" value="Genomic_DNA"/>
</dbReference>
<dbReference type="AlphaFoldDB" id="A0A4E0R3U7"/>
<sequence>MSKLQIQTYQTQVEKIIQYGDSRKKNTIRVAFQRLLENYCDSKNFILVPELDYRTKHNTTVYPDGTIKDALRLPWGYWESKDQDDNLASVGCVLRTIFM</sequence>